<dbReference type="InterPro" id="IPR051678">
    <property type="entry name" value="AGP_Transferase"/>
</dbReference>
<dbReference type="SUPFAM" id="SSF56112">
    <property type="entry name" value="Protein kinase-like (PK-like)"/>
    <property type="match status" value="1"/>
</dbReference>
<accession>A0ABP4X0T1</accession>
<dbReference type="InterPro" id="IPR002575">
    <property type="entry name" value="Aminoglycoside_PTrfase"/>
</dbReference>
<feature type="domain" description="Aminoglycoside phosphotransferase" evidence="1">
    <location>
        <begin position="106"/>
        <end position="156"/>
    </location>
</feature>
<protein>
    <submittedName>
        <fullName evidence="2">Phosphotransferase</fullName>
    </submittedName>
</protein>
<dbReference type="EMBL" id="BAAALS010000020">
    <property type="protein sequence ID" value="GAA1765037.1"/>
    <property type="molecule type" value="Genomic_DNA"/>
</dbReference>
<dbReference type="PANTHER" id="PTHR21310">
    <property type="entry name" value="AMINOGLYCOSIDE PHOSPHOTRANSFERASE-RELATED-RELATED"/>
    <property type="match status" value="1"/>
</dbReference>
<evidence type="ECO:0000259" key="1">
    <source>
        <dbReference type="Pfam" id="PF01636"/>
    </source>
</evidence>
<evidence type="ECO:0000313" key="3">
    <source>
        <dbReference type="Proteomes" id="UP001500655"/>
    </source>
</evidence>
<dbReference type="InterPro" id="IPR011009">
    <property type="entry name" value="Kinase-like_dom_sf"/>
</dbReference>
<organism evidence="2 3">
    <name type="scientific">Luedemannella helvata</name>
    <dbReference type="NCBI Taxonomy" id="349315"/>
    <lineage>
        <taxon>Bacteria</taxon>
        <taxon>Bacillati</taxon>
        <taxon>Actinomycetota</taxon>
        <taxon>Actinomycetes</taxon>
        <taxon>Micromonosporales</taxon>
        <taxon>Micromonosporaceae</taxon>
        <taxon>Luedemannella</taxon>
    </lineage>
</organism>
<reference evidence="3" key="1">
    <citation type="journal article" date="2019" name="Int. J. Syst. Evol. Microbiol.">
        <title>The Global Catalogue of Microorganisms (GCM) 10K type strain sequencing project: providing services to taxonomists for standard genome sequencing and annotation.</title>
        <authorList>
            <consortium name="The Broad Institute Genomics Platform"/>
            <consortium name="The Broad Institute Genome Sequencing Center for Infectious Disease"/>
            <person name="Wu L."/>
            <person name="Ma J."/>
        </authorList>
    </citation>
    <scope>NUCLEOTIDE SEQUENCE [LARGE SCALE GENOMIC DNA]</scope>
    <source>
        <strain evidence="3">JCM 13249</strain>
    </source>
</reference>
<name>A0ABP4X0T1_9ACTN</name>
<keyword evidence="3" id="KW-1185">Reference proteome</keyword>
<sequence length="218" mass="22572">MERLASGRTADVFAVDGGRVLRRYREAWDATREAAVMAYVGRYGFPVPAVHHAEGPDLVMERVDGPTMLTALATGALDAPDGMRMLADLHARLHAVPARPGAPAGECVVHLDLHPDNVMLTAGGPVVVDWSNATDGPADLDLAVTALIFAEVAVDLANPLAALAGEGLRLFLDAAGGSPGRGVDGALAMRAANPTLSVAEKARLSRAAALVRATQVDS</sequence>
<proteinExistence type="predicted"/>
<evidence type="ECO:0000313" key="2">
    <source>
        <dbReference type="EMBL" id="GAA1765037.1"/>
    </source>
</evidence>
<gene>
    <name evidence="2" type="ORF">GCM10009681_40150</name>
</gene>
<dbReference type="Gene3D" id="3.90.1200.10">
    <property type="match status" value="1"/>
</dbReference>
<dbReference type="RefSeq" id="WP_344084086.1">
    <property type="nucleotide sequence ID" value="NZ_BAAALS010000020.1"/>
</dbReference>
<dbReference type="Proteomes" id="UP001500655">
    <property type="component" value="Unassembled WGS sequence"/>
</dbReference>
<comment type="caution">
    <text evidence="2">The sequence shown here is derived from an EMBL/GenBank/DDBJ whole genome shotgun (WGS) entry which is preliminary data.</text>
</comment>
<dbReference type="Pfam" id="PF01636">
    <property type="entry name" value="APH"/>
    <property type="match status" value="2"/>
</dbReference>
<dbReference type="PANTHER" id="PTHR21310:SF40">
    <property type="entry name" value="AMINOGLYCOSIDE PHOSPHOTRANSFERASE DOMAIN-CONTAINING PROTEIN-RELATED"/>
    <property type="match status" value="1"/>
</dbReference>
<feature type="domain" description="Aminoglycoside phosphotransferase" evidence="1">
    <location>
        <begin position="2"/>
        <end position="104"/>
    </location>
</feature>